<comment type="caution">
    <text evidence="3">The sequence shown here is derived from an EMBL/GenBank/DDBJ whole genome shotgun (WGS) entry which is preliminary data.</text>
</comment>
<feature type="domain" description="Right handed beta helix" evidence="2">
    <location>
        <begin position="64"/>
        <end position="204"/>
    </location>
</feature>
<evidence type="ECO:0000313" key="4">
    <source>
        <dbReference type="Proteomes" id="UP001312865"/>
    </source>
</evidence>
<proteinExistence type="predicted"/>
<dbReference type="SMART" id="SM00710">
    <property type="entry name" value="PbH1"/>
    <property type="match status" value="6"/>
</dbReference>
<gene>
    <name evidence="3" type="ORF">WAK64_00930</name>
</gene>
<dbReference type="SUPFAM" id="SSF51126">
    <property type="entry name" value="Pectin lyase-like"/>
    <property type="match status" value="1"/>
</dbReference>
<dbReference type="Proteomes" id="UP001312865">
    <property type="component" value="Unassembled WGS sequence"/>
</dbReference>
<dbReference type="EMBL" id="JBBAXC010000001">
    <property type="protein sequence ID" value="MEI5905628.1"/>
    <property type="molecule type" value="Genomic_DNA"/>
</dbReference>
<evidence type="ECO:0000256" key="1">
    <source>
        <dbReference type="SAM" id="MobiDB-lite"/>
    </source>
</evidence>
<dbReference type="RefSeq" id="WP_336585044.1">
    <property type="nucleotide sequence ID" value="NZ_JBBAXC010000001.1"/>
</dbReference>
<sequence>MVLRLVPTDFLTVQAAIDASSPGDSIHILAGKFDGFEVDVENLKIFGCGIGRTIIEGNPGFADNGILVNADRTTLQRFTVQGFEEDGIIVNSSHNVVKEIEMIFNGNDGISTTAIGNNNLIVDCVSSFNSTGFDWEGMHNCVIHCESSSNSFTGFPIFSDNNVLIKNIINNNDIGFGISSTFNTLLNNQIKKNGNLGIFITSNNMTIDNSICDNEGSGVFVINFENVVDSNIVRNNGTDMTDAGILVDSGATDNTIRFNKARNNVEFDIEAEPGAEPPNNTFDGNKCGNSSPPGLCT</sequence>
<protein>
    <submittedName>
        <fullName evidence="3">Right-handed parallel beta-helix repeat-containing protein</fullName>
    </submittedName>
</protein>
<keyword evidence="4" id="KW-1185">Reference proteome</keyword>
<reference evidence="3 4" key="1">
    <citation type="journal article" date="2018" name="J. Microbiol.">
        <title>Bacillus spongiae sp. nov., isolated from sponge of Jeju Island.</title>
        <authorList>
            <person name="Lee G.E."/>
            <person name="Im W.T."/>
            <person name="Park J.S."/>
        </authorList>
    </citation>
    <scope>NUCLEOTIDE SEQUENCE [LARGE SCALE GENOMIC DNA]</scope>
    <source>
        <strain evidence="3 4">135PIL107-10</strain>
    </source>
</reference>
<dbReference type="Gene3D" id="2.160.20.10">
    <property type="entry name" value="Single-stranded right-handed beta-helix, Pectin lyase-like"/>
    <property type="match status" value="2"/>
</dbReference>
<name>A0ABU8H8M1_9BACI</name>
<feature type="compositionally biased region" description="Polar residues" evidence="1">
    <location>
        <begin position="278"/>
        <end position="297"/>
    </location>
</feature>
<evidence type="ECO:0000313" key="3">
    <source>
        <dbReference type="EMBL" id="MEI5905628.1"/>
    </source>
</evidence>
<accession>A0ABU8H8M1</accession>
<dbReference type="InterPro" id="IPR006626">
    <property type="entry name" value="PbH1"/>
</dbReference>
<organism evidence="3 4">
    <name type="scientific">Bacillus spongiae</name>
    <dbReference type="NCBI Taxonomy" id="2683610"/>
    <lineage>
        <taxon>Bacteria</taxon>
        <taxon>Bacillati</taxon>
        <taxon>Bacillota</taxon>
        <taxon>Bacilli</taxon>
        <taxon>Bacillales</taxon>
        <taxon>Bacillaceae</taxon>
        <taxon>Bacillus</taxon>
    </lineage>
</organism>
<dbReference type="InterPro" id="IPR011050">
    <property type="entry name" value="Pectin_lyase_fold/virulence"/>
</dbReference>
<dbReference type="InterPro" id="IPR039448">
    <property type="entry name" value="Beta_helix"/>
</dbReference>
<evidence type="ECO:0000259" key="2">
    <source>
        <dbReference type="Pfam" id="PF13229"/>
    </source>
</evidence>
<feature type="region of interest" description="Disordered" evidence="1">
    <location>
        <begin position="272"/>
        <end position="297"/>
    </location>
</feature>
<dbReference type="Pfam" id="PF13229">
    <property type="entry name" value="Beta_helix"/>
    <property type="match status" value="1"/>
</dbReference>
<dbReference type="InterPro" id="IPR012334">
    <property type="entry name" value="Pectin_lyas_fold"/>
</dbReference>